<dbReference type="Proteomes" id="UP001163324">
    <property type="component" value="Chromosome 5"/>
</dbReference>
<reference evidence="1" key="1">
    <citation type="submission" date="2022-10" db="EMBL/GenBank/DDBJ databases">
        <title>Complete Genome of Trichothecium roseum strain YXFP-22015, a Plant Pathogen Isolated from Citrus.</title>
        <authorList>
            <person name="Wang Y."/>
            <person name="Zhu L."/>
        </authorList>
    </citation>
    <scope>NUCLEOTIDE SEQUENCE</scope>
    <source>
        <strain evidence="1">YXFP-22015</strain>
    </source>
</reference>
<accession>A0ACC0UYS5</accession>
<evidence type="ECO:0000313" key="2">
    <source>
        <dbReference type="Proteomes" id="UP001163324"/>
    </source>
</evidence>
<comment type="caution">
    <text evidence="1">The sequence shown here is derived from an EMBL/GenBank/DDBJ whole genome shotgun (WGS) entry which is preliminary data.</text>
</comment>
<sequence>MSRHDHSHTQKINISLKSWSRRIWRWAKGPGSAQASRLGGRTAHQLRLNLQARRLLSFPHLMVLFWVVLLMWGERWLFDSKASSCDWDHWEKWPKGATPHHLIFVADPQITDPHSYPGSHWPMTVLVPTITDNYLLRAYRSLQSNLLPDSVFFLGDLFDGGREWKTDSGRFVDPTLGKKRPADERAQLDRWHRKYGEDFWLQEYSRFGDIFFDRWADGGNKPGPWQRGRKLVSGLPGNHDLGFGAQIQVPVRDRFEAFFGPGNRVDVVGNHTFVSVDAVSLSAASSIYRDKNDLSPIYGPVHRFLDTIEDTKKKAVARELDVWFGREGARLGHRVERLDGADMSQFPLGKRNGGNGQEDADLPTVLLTHVPLYREPGTPCGPMREHWPPTKPPKGQTEPIRPDDRNALSVVAGYQYQNVLSDMDTDRLVGPNGIGNVVRAFSGDDHDYCEVVHPETRGGVREITVKSLGMNMGVPTPGFVMASLWNPVDEHGRSLGDGGPTIQTRLCLMPNQIHTYMQYIGWGVFTVTLLAVRAFLVPILGLTPFALSPEAQTPSSNASYLPFSAKEKLDPPDLRSSNSSSSHPSLGGRLSPAASSSASRASTLTANGRWQSARRPGSSRAPRINLEEGIFIDTGRRRRSGGRAFGQVGREMWTSTWRWAWMAVGFWLWLQRER</sequence>
<keyword evidence="2" id="KW-1185">Reference proteome</keyword>
<name>A0ACC0UYS5_9HYPO</name>
<proteinExistence type="predicted"/>
<gene>
    <name evidence="1" type="ORF">N3K66_005755</name>
</gene>
<protein>
    <submittedName>
        <fullName evidence="1">Uncharacterized protein</fullName>
    </submittedName>
</protein>
<dbReference type="EMBL" id="CM047944">
    <property type="protein sequence ID" value="KAI9899294.1"/>
    <property type="molecule type" value="Genomic_DNA"/>
</dbReference>
<organism evidence="1 2">
    <name type="scientific">Trichothecium roseum</name>
    <dbReference type="NCBI Taxonomy" id="47278"/>
    <lineage>
        <taxon>Eukaryota</taxon>
        <taxon>Fungi</taxon>
        <taxon>Dikarya</taxon>
        <taxon>Ascomycota</taxon>
        <taxon>Pezizomycotina</taxon>
        <taxon>Sordariomycetes</taxon>
        <taxon>Hypocreomycetidae</taxon>
        <taxon>Hypocreales</taxon>
        <taxon>Hypocreales incertae sedis</taxon>
        <taxon>Trichothecium</taxon>
    </lineage>
</organism>
<evidence type="ECO:0000313" key="1">
    <source>
        <dbReference type="EMBL" id="KAI9899294.1"/>
    </source>
</evidence>